<organism evidence="4 5">
    <name type="scientific">Novosphingobium sediminicola</name>
    <dbReference type="NCBI Taxonomy" id="563162"/>
    <lineage>
        <taxon>Bacteria</taxon>
        <taxon>Pseudomonadati</taxon>
        <taxon>Pseudomonadota</taxon>
        <taxon>Alphaproteobacteria</taxon>
        <taxon>Sphingomonadales</taxon>
        <taxon>Sphingomonadaceae</taxon>
        <taxon>Novosphingobium</taxon>
    </lineage>
</organism>
<dbReference type="PANTHER" id="PTHR30531:SF12">
    <property type="entry name" value="FLAGELLAR BIOSYNTHETIC PROTEIN FLHB"/>
    <property type="match status" value="1"/>
</dbReference>
<dbReference type="PANTHER" id="PTHR30531">
    <property type="entry name" value="FLAGELLAR BIOSYNTHETIC PROTEIN FLHB"/>
    <property type="match status" value="1"/>
</dbReference>
<feature type="region of interest" description="Disordered" evidence="2">
    <location>
        <begin position="364"/>
        <end position="387"/>
    </location>
</feature>
<dbReference type="Pfam" id="PF01312">
    <property type="entry name" value="Bac_export_2"/>
    <property type="match status" value="1"/>
</dbReference>
<dbReference type="GO" id="GO:0005886">
    <property type="term" value="C:plasma membrane"/>
    <property type="evidence" value="ECO:0007669"/>
    <property type="project" value="TreeGrafter"/>
</dbReference>
<dbReference type="SUPFAM" id="SSF160544">
    <property type="entry name" value="EscU C-terminal domain-like"/>
    <property type="match status" value="1"/>
</dbReference>
<feature type="transmembrane region" description="Helical" evidence="3">
    <location>
        <begin position="189"/>
        <end position="211"/>
    </location>
</feature>
<feature type="transmembrane region" description="Helical" evidence="3">
    <location>
        <begin position="33"/>
        <end position="54"/>
    </location>
</feature>
<keyword evidence="4" id="KW-0282">Flagellum</keyword>
<feature type="transmembrane region" description="Helical" evidence="3">
    <location>
        <begin position="150"/>
        <end position="169"/>
    </location>
</feature>
<feature type="transmembrane region" description="Helical" evidence="3">
    <location>
        <begin position="84"/>
        <end position="108"/>
    </location>
</feature>
<evidence type="ECO:0000313" key="4">
    <source>
        <dbReference type="EMBL" id="MBB3956559.1"/>
    </source>
</evidence>
<dbReference type="PRINTS" id="PR00950">
    <property type="entry name" value="TYPE3IMSPROT"/>
</dbReference>
<dbReference type="Proteomes" id="UP000548867">
    <property type="component" value="Unassembled WGS sequence"/>
</dbReference>
<feature type="compositionally biased region" description="Basic and acidic residues" evidence="2">
    <location>
        <begin position="365"/>
        <end position="377"/>
    </location>
</feature>
<keyword evidence="3" id="KW-1133">Transmembrane helix</keyword>
<evidence type="ECO:0000256" key="3">
    <source>
        <dbReference type="SAM" id="Phobius"/>
    </source>
</evidence>
<reference evidence="4 5" key="1">
    <citation type="submission" date="2020-08" db="EMBL/GenBank/DDBJ databases">
        <title>Genomic Encyclopedia of Type Strains, Phase IV (KMG-IV): sequencing the most valuable type-strain genomes for metagenomic binning, comparative biology and taxonomic classification.</title>
        <authorList>
            <person name="Goeker M."/>
        </authorList>
    </citation>
    <scope>NUCLEOTIDE SEQUENCE [LARGE SCALE GENOMIC DNA]</scope>
    <source>
        <strain evidence="4 5">DSM 27057</strain>
    </source>
</reference>
<comment type="similarity">
    <text evidence="1">Belongs to the type III secretion exporter family.</text>
</comment>
<evidence type="ECO:0000256" key="1">
    <source>
        <dbReference type="ARBA" id="ARBA00010690"/>
    </source>
</evidence>
<proteinExistence type="inferred from homology"/>
<dbReference type="InterPro" id="IPR006135">
    <property type="entry name" value="T3SS_substrate_exporter"/>
</dbReference>
<dbReference type="InterPro" id="IPR029025">
    <property type="entry name" value="T3SS_substrate_exporter_C"/>
</dbReference>
<keyword evidence="4" id="KW-0966">Cell projection</keyword>
<protein>
    <submittedName>
        <fullName evidence="4">Flagellar biosynthetic protein FlhB</fullName>
    </submittedName>
</protein>
<comment type="caution">
    <text evidence="4">The sequence shown here is derived from an EMBL/GenBank/DDBJ whole genome shotgun (WGS) entry which is preliminary data.</text>
</comment>
<dbReference type="AlphaFoldDB" id="A0A7W6G770"/>
<keyword evidence="3" id="KW-0812">Transmembrane</keyword>
<accession>A0A7W6G770</accession>
<evidence type="ECO:0000256" key="2">
    <source>
        <dbReference type="SAM" id="MobiDB-lite"/>
    </source>
</evidence>
<keyword evidence="4" id="KW-0969">Cilium</keyword>
<keyword evidence="3" id="KW-0472">Membrane</keyword>
<sequence>MAEEGPGEKTHAPTAKRLKEAAENGDVLRSRDLGVAVTMLLAAAFLRTGGPWILDGLSRVMRMGFAWDRATIEDFNPARMASTALWLTAPPVLVLGLLMAVMAVITQLGPSPGGRFMMSNVAPKFSRLNPMSGFKRMFGANGWIEVGKGLLKLVLLGSIAWFWAGSRIAPMLELGAVGLAGQLNFAWDALTSLLFQLSGGLILIALFDFPVQWIRRMRRLRMSLEEIKEENKQQEGSPEAKGAQKRRQRQIAMGAIATAMAKAQFVVTNPTHFAVALTYDPAAAAAPFVVAKGRGEKALAIRELAAERALPCLEFPGLARAIYYTTREQQMIREELYIAVAAVLSFVYALKRGEHRPAPTIEVPADLRFDGDGRPDPTNDYDPFATP</sequence>
<dbReference type="EMBL" id="JACIDX010000014">
    <property type="protein sequence ID" value="MBB3956559.1"/>
    <property type="molecule type" value="Genomic_DNA"/>
</dbReference>
<dbReference type="RefSeq" id="WP_183627426.1">
    <property type="nucleotide sequence ID" value="NZ_JACIDX010000014.1"/>
</dbReference>
<evidence type="ECO:0000313" key="5">
    <source>
        <dbReference type="Proteomes" id="UP000548867"/>
    </source>
</evidence>
<keyword evidence="5" id="KW-1185">Reference proteome</keyword>
<dbReference type="Gene3D" id="3.40.1690.10">
    <property type="entry name" value="secretion proteins EscU"/>
    <property type="match status" value="1"/>
</dbReference>
<name>A0A7W6G770_9SPHN</name>
<dbReference type="GO" id="GO:0009306">
    <property type="term" value="P:protein secretion"/>
    <property type="evidence" value="ECO:0007669"/>
    <property type="project" value="InterPro"/>
</dbReference>
<gene>
    <name evidence="4" type="ORF">GGR38_003524</name>
</gene>